<organism evidence="2">
    <name type="scientific">Candidatus Kentrum sp. FM</name>
    <dbReference type="NCBI Taxonomy" id="2126340"/>
    <lineage>
        <taxon>Bacteria</taxon>
        <taxon>Pseudomonadati</taxon>
        <taxon>Pseudomonadota</taxon>
        <taxon>Gammaproteobacteria</taxon>
        <taxon>Candidatus Kentrum</taxon>
    </lineage>
</organism>
<sequence length="81" mass="9225">MRSIAQTADDCMAGETGDQWISLVDEFGEPVLSPAMEKEIDRKIAISQAQFRNGQYRRLDDGFMGEFLEEAHERNAGIFKR</sequence>
<dbReference type="AlphaFoldDB" id="A0A450S3P4"/>
<evidence type="ECO:0000313" key="1">
    <source>
        <dbReference type="EMBL" id="VFJ44057.1"/>
    </source>
</evidence>
<protein>
    <submittedName>
        <fullName evidence="2">Uncharacterized protein</fullName>
    </submittedName>
</protein>
<dbReference type="EMBL" id="CAADFA010000008">
    <property type="protein sequence ID" value="VFJ44057.1"/>
    <property type="molecule type" value="Genomic_DNA"/>
</dbReference>
<evidence type="ECO:0000313" key="3">
    <source>
        <dbReference type="EMBL" id="VFK07502.1"/>
    </source>
</evidence>
<accession>A0A450S3P4</accession>
<name>A0A450S3P4_9GAMM</name>
<evidence type="ECO:0000313" key="2">
    <source>
        <dbReference type="EMBL" id="VFJ46367.1"/>
    </source>
</evidence>
<gene>
    <name evidence="2" type="ORF">BECKFM1743A_GA0114220_100366</name>
    <name evidence="3" type="ORF">BECKFM1743B_GA0114221_100424</name>
    <name evidence="1" type="ORF">BECKFM1743C_GA0114222_1000810</name>
</gene>
<dbReference type="EMBL" id="CAADEZ010000036">
    <property type="protein sequence ID" value="VFJ46367.1"/>
    <property type="molecule type" value="Genomic_DNA"/>
</dbReference>
<reference evidence="2" key="1">
    <citation type="submission" date="2019-02" db="EMBL/GenBank/DDBJ databases">
        <authorList>
            <person name="Gruber-Vodicka R. H."/>
            <person name="Seah K. B. B."/>
        </authorList>
    </citation>
    <scope>NUCLEOTIDE SEQUENCE</scope>
    <source>
        <strain evidence="2">BECK_BZ163</strain>
        <strain evidence="3">BECK_BZ164</strain>
        <strain evidence="1">BECK_BZ165</strain>
    </source>
</reference>
<dbReference type="EMBL" id="CAADFL010000042">
    <property type="protein sequence ID" value="VFK07502.1"/>
    <property type="molecule type" value="Genomic_DNA"/>
</dbReference>
<proteinExistence type="predicted"/>